<keyword evidence="1" id="KW-1133">Transmembrane helix</keyword>
<evidence type="ECO:0000256" key="1">
    <source>
        <dbReference type="SAM" id="Phobius"/>
    </source>
</evidence>
<sequence>MAKDKILFYRNPQFSRCPSCKSIGTLHRSRSRNMFEQIVRKTSFIKVYRCKECGWRGFRSTLIFTKKSIRTLLIYILLMGITAYLAQYVILHYVMK</sequence>
<comment type="caution">
    <text evidence="2">The sequence shown here is derived from an EMBL/GenBank/DDBJ whole genome shotgun (WGS) entry which is preliminary data.</text>
</comment>
<evidence type="ECO:0000313" key="2">
    <source>
        <dbReference type="EMBL" id="MDF1611854.1"/>
    </source>
</evidence>
<evidence type="ECO:0000313" key="3">
    <source>
        <dbReference type="Proteomes" id="UP001221302"/>
    </source>
</evidence>
<reference evidence="2" key="1">
    <citation type="submission" date="2023-03" db="EMBL/GenBank/DDBJ databases">
        <title>Stygiobacter electus gen. nov., sp. nov., facultatively anaerobic thermotolerant bacterium of the class Ignavibacteria from a well of Yessentuki mineral water deposit.</title>
        <authorList>
            <person name="Podosokorskaya O.A."/>
            <person name="Elcheninov A.G."/>
            <person name="Petrova N.F."/>
            <person name="Zavarzina D.G."/>
            <person name="Kublanov I.V."/>
            <person name="Merkel A.Y."/>
        </authorList>
    </citation>
    <scope>NUCLEOTIDE SEQUENCE</scope>
    <source>
        <strain evidence="2">09-Me</strain>
    </source>
</reference>
<accession>A0AAE3P045</accession>
<gene>
    <name evidence="2" type="ORF">P0M35_06815</name>
</gene>
<dbReference type="RefSeq" id="WP_321535621.1">
    <property type="nucleotide sequence ID" value="NZ_JARGDL010000007.1"/>
</dbReference>
<protein>
    <submittedName>
        <fullName evidence="2">Uncharacterized protein</fullName>
    </submittedName>
</protein>
<dbReference type="EMBL" id="JARGDL010000007">
    <property type="protein sequence ID" value="MDF1611854.1"/>
    <property type="molecule type" value="Genomic_DNA"/>
</dbReference>
<organism evidence="2 3">
    <name type="scientific">Stygiobacter electus</name>
    <dbReference type="NCBI Taxonomy" id="3032292"/>
    <lineage>
        <taxon>Bacteria</taxon>
        <taxon>Pseudomonadati</taxon>
        <taxon>Ignavibacteriota</taxon>
        <taxon>Ignavibacteria</taxon>
        <taxon>Ignavibacteriales</taxon>
        <taxon>Melioribacteraceae</taxon>
        <taxon>Stygiobacter</taxon>
    </lineage>
</organism>
<keyword evidence="1" id="KW-0472">Membrane</keyword>
<proteinExistence type="predicted"/>
<dbReference type="AlphaFoldDB" id="A0AAE3P045"/>
<dbReference type="Proteomes" id="UP001221302">
    <property type="component" value="Unassembled WGS sequence"/>
</dbReference>
<keyword evidence="3" id="KW-1185">Reference proteome</keyword>
<keyword evidence="1" id="KW-0812">Transmembrane</keyword>
<feature type="transmembrane region" description="Helical" evidence="1">
    <location>
        <begin position="72"/>
        <end position="95"/>
    </location>
</feature>
<name>A0AAE3P045_9BACT</name>